<reference evidence="4" key="1">
    <citation type="submission" date="2020-06" db="EMBL/GenBank/DDBJ databases">
        <authorList>
            <consortium name="Wellcome Sanger Institute Data Sharing"/>
        </authorList>
    </citation>
    <scope>NUCLEOTIDE SEQUENCE [LARGE SCALE GENOMIC DNA]</scope>
</reference>
<protein>
    <submittedName>
        <fullName evidence="4">Uncharacterized protein</fullName>
    </submittedName>
</protein>
<dbReference type="Gene3D" id="3.30.420.40">
    <property type="match status" value="1"/>
</dbReference>
<sequence>PLYVLFFFFMEKLHNRYFFIGSRFLLKMRKTAEQHLQVSVQKVVISVPAEFDERQRNSTIRTAKLAGFMDPVPASIPIHPSIHPSIFFHLSVVGSRGRQHLRVGSYWD</sequence>
<organism evidence="4 5">
    <name type="scientific">Gouania willdenowi</name>
    <name type="common">Blunt-snouted clingfish</name>
    <name type="synonym">Lepadogaster willdenowi</name>
    <dbReference type="NCBI Taxonomy" id="441366"/>
    <lineage>
        <taxon>Eukaryota</taxon>
        <taxon>Metazoa</taxon>
        <taxon>Chordata</taxon>
        <taxon>Craniata</taxon>
        <taxon>Vertebrata</taxon>
        <taxon>Euteleostomi</taxon>
        <taxon>Actinopterygii</taxon>
        <taxon>Neopterygii</taxon>
        <taxon>Teleostei</taxon>
        <taxon>Neoteleostei</taxon>
        <taxon>Acanthomorphata</taxon>
        <taxon>Ovalentaria</taxon>
        <taxon>Blenniimorphae</taxon>
        <taxon>Blenniiformes</taxon>
        <taxon>Gobiesocoidei</taxon>
        <taxon>Gobiesocidae</taxon>
        <taxon>Gobiesocinae</taxon>
        <taxon>Gouania</taxon>
    </lineage>
</organism>
<evidence type="ECO:0000256" key="3">
    <source>
        <dbReference type="ARBA" id="ARBA00022840"/>
    </source>
</evidence>
<evidence type="ECO:0000313" key="4">
    <source>
        <dbReference type="Ensembl" id="ENSGWIP00000000677.1"/>
    </source>
</evidence>
<evidence type="ECO:0000313" key="5">
    <source>
        <dbReference type="Proteomes" id="UP000694680"/>
    </source>
</evidence>
<evidence type="ECO:0000256" key="1">
    <source>
        <dbReference type="ARBA" id="ARBA00007381"/>
    </source>
</evidence>
<dbReference type="Ensembl" id="ENSGWIT00000000740.1">
    <property type="protein sequence ID" value="ENSGWIP00000000677.1"/>
    <property type="gene ID" value="ENSGWIG00000000430.1"/>
</dbReference>
<dbReference type="InterPro" id="IPR013126">
    <property type="entry name" value="Hsp_70_fam"/>
</dbReference>
<reference evidence="4" key="3">
    <citation type="submission" date="2025-09" db="UniProtKB">
        <authorList>
            <consortium name="Ensembl"/>
        </authorList>
    </citation>
    <scope>IDENTIFICATION</scope>
</reference>
<dbReference type="AlphaFoldDB" id="A0A8C5D6F1"/>
<proteinExistence type="inferred from homology"/>
<dbReference type="SUPFAM" id="SSF53067">
    <property type="entry name" value="Actin-like ATPase domain"/>
    <property type="match status" value="1"/>
</dbReference>
<name>A0A8C5D6F1_GOUWI</name>
<dbReference type="InterPro" id="IPR043129">
    <property type="entry name" value="ATPase_NBD"/>
</dbReference>
<comment type="similarity">
    <text evidence="1">Belongs to the heat shock protein 70 family.</text>
</comment>
<keyword evidence="5" id="KW-1185">Reference proteome</keyword>
<accession>A0A8C5D6F1</accession>
<evidence type="ECO:0000256" key="2">
    <source>
        <dbReference type="ARBA" id="ARBA00022741"/>
    </source>
</evidence>
<dbReference type="Proteomes" id="UP000694680">
    <property type="component" value="Chromosome 1"/>
</dbReference>
<keyword evidence="3" id="KW-0067">ATP-binding</keyword>
<dbReference type="GO" id="GO:0140662">
    <property type="term" value="F:ATP-dependent protein folding chaperone"/>
    <property type="evidence" value="ECO:0007669"/>
    <property type="project" value="InterPro"/>
</dbReference>
<keyword evidence="2" id="KW-0547">Nucleotide-binding</keyword>
<reference evidence="4" key="2">
    <citation type="submission" date="2025-08" db="UniProtKB">
        <authorList>
            <consortium name="Ensembl"/>
        </authorList>
    </citation>
    <scope>IDENTIFICATION</scope>
</reference>
<dbReference type="Pfam" id="PF00012">
    <property type="entry name" value="HSP70"/>
    <property type="match status" value="1"/>
</dbReference>
<dbReference type="GO" id="GO:0005524">
    <property type="term" value="F:ATP binding"/>
    <property type="evidence" value="ECO:0007669"/>
    <property type="project" value="UniProtKB-KW"/>
</dbReference>